<feature type="domain" description="Tim10-like" evidence="9">
    <location>
        <begin position="54"/>
        <end position="111"/>
    </location>
</feature>
<dbReference type="InterPro" id="IPR035427">
    <property type="entry name" value="Tim10-like_dom_sf"/>
</dbReference>
<dbReference type="Proteomes" id="UP001271007">
    <property type="component" value="Unassembled WGS sequence"/>
</dbReference>
<organism evidence="10 11">
    <name type="scientific">Extremus antarcticus</name>
    <dbReference type="NCBI Taxonomy" id="702011"/>
    <lineage>
        <taxon>Eukaryota</taxon>
        <taxon>Fungi</taxon>
        <taxon>Dikarya</taxon>
        <taxon>Ascomycota</taxon>
        <taxon>Pezizomycotina</taxon>
        <taxon>Dothideomycetes</taxon>
        <taxon>Dothideomycetidae</taxon>
        <taxon>Mycosphaerellales</taxon>
        <taxon>Extremaceae</taxon>
        <taxon>Extremus</taxon>
    </lineage>
</organism>
<comment type="subcellular location">
    <subcellularLocation>
        <location evidence="1 8">Mitochondrion inner membrane</location>
        <topology evidence="1 8">Peripheral membrane protein</topology>
        <orientation evidence="1 8">Intermembrane side</orientation>
    </subcellularLocation>
</comment>
<evidence type="ECO:0000313" key="10">
    <source>
        <dbReference type="EMBL" id="KAK3048941.1"/>
    </source>
</evidence>
<comment type="domain">
    <text evidence="8">The twin CX3C motif contains 4 conserved Cys residues that form 2 disulfide bonds in the mitochondrial intermembrane space.</text>
</comment>
<comment type="caution">
    <text evidence="10">The sequence shown here is derived from an EMBL/GenBank/DDBJ whole genome shotgun (WGS) entry which is preliminary data.</text>
</comment>
<dbReference type="Pfam" id="PF02953">
    <property type="entry name" value="zf-Tim10_DDP"/>
    <property type="match status" value="1"/>
</dbReference>
<keyword evidence="3 8" id="KW-0472">Membrane</keyword>
<evidence type="ECO:0000256" key="1">
    <source>
        <dbReference type="ARBA" id="ARBA00004137"/>
    </source>
</evidence>
<evidence type="ECO:0000256" key="6">
    <source>
        <dbReference type="ARBA" id="ARBA00023157"/>
    </source>
</evidence>
<keyword evidence="6 8" id="KW-1015">Disulfide bond</keyword>
<keyword evidence="8" id="KW-0496">Mitochondrion</keyword>
<proteinExistence type="inferred from homology"/>
<keyword evidence="7 8" id="KW-0143">Chaperone</keyword>
<keyword evidence="11" id="KW-1185">Reference proteome</keyword>
<name>A0AAJ0G8Z9_9PEZI</name>
<evidence type="ECO:0000256" key="4">
    <source>
        <dbReference type="ARBA" id="ARBA00022927"/>
    </source>
</evidence>
<protein>
    <recommendedName>
        <fullName evidence="8">Mitochondrial import inner membrane translocase subunit</fullName>
    </recommendedName>
</protein>
<comment type="function">
    <text evidence="8">Mitochondrial intermembrane chaperone that participates in the import and insertion of some multi-pass transmembrane proteins into the mitochondrial inner membrane. Also required for the transfer of beta-barrel precursors from the TOM complex to the sorting and assembly machinery (SAM complex) of the outer membrane. Acts as a chaperone-like protein that protects the hydrophobic precursors from aggregation and guide them through the mitochondrial intermembrane space.</text>
</comment>
<accession>A0AAJ0G8Z9</accession>
<comment type="similarity">
    <text evidence="2 8">Belongs to the small Tim family.</text>
</comment>
<evidence type="ECO:0000256" key="8">
    <source>
        <dbReference type="RuleBase" id="RU367043"/>
    </source>
</evidence>
<reference evidence="10" key="1">
    <citation type="submission" date="2023-04" db="EMBL/GenBank/DDBJ databases">
        <title>Black Yeasts Isolated from many extreme environments.</title>
        <authorList>
            <person name="Coleine C."/>
            <person name="Stajich J.E."/>
            <person name="Selbmann L."/>
        </authorList>
    </citation>
    <scope>NUCLEOTIDE SEQUENCE</scope>
    <source>
        <strain evidence="10">CCFEE 5312</strain>
    </source>
</reference>
<evidence type="ECO:0000256" key="2">
    <source>
        <dbReference type="ARBA" id="ARBA00006720"/>
    </source>
</evidence>
<dbReference type="Gene3D" id="1.10.287.810">
    <property type="entry name" value="Mitochondrial import inner membrane translocase subunit tim13 like domains"/>
    <property type="match status" value="1"/>
</dbReference>
<evidence type="ECO:0000256" key="7">
    <source>
        <dbReference type="ARBA" id="ARBA00023186"/>
    </source>
</evidence>
<evidence type="ECO:0000259" key="9">
    <source>
        <dbReference type="Pfam" id="PF02953"/>
    </source>
</evidence>
<dbReference type="AlphaFoldDB" id="A0AAJ0G8Z9"/>
<sequence length="116" mass="13262">MDNGINLSPDLAQNLQNLSDKDKQDLNQFIMAEGIAYTMPRRHMDIEIDRSPGQKAQIQQTVHSLTDMCFKKCVTSKISSGKLDRSEEPCMQNCVDRFMDANMTVIRHLEQMRTLG</sequence>
<dbReference type="GO" id="GO:0005743">
    <property type="term" value="C:mitochondrial inner membrane"/>
    <property type="evidence" value="ECO:0007669"/>
    <property type="project" value="UniProtKB-SubCell"/>
</dbReference>
<evidence type="ECO:0000256" key="5">
    <source>
        <dbReference type="ARBA" id="ARBA00023010"/>
    </source>
</evidence>
<gene>
    <name evidence="10" type="primary">TIM8</name>
    <name evidence="10" type="ORF">LTR09_009836</name>
</gene>
<evidence type="ECO:0000313" key="11">
    <source>
        <dbReference type="Proteomes" id="UP001271007"/>
    </source>
</evidence>
<evidence type="ECO:0000256" key="3">
    <source>
        <dbReference type="ARBA" id="ARBA00022792"/>
    </source>
</evidence>
<keyword evidence="5 8" id="KW-0811">Translocation</keyword>
<keyword evidence="3 8" id="KW-0999">Mitochondrion inner membrane</keyword>
<dbReference type="GO" id="GO:0015031">
    <property type="term" value="P:protein transport"/>
    <property type="evidence" value="ECO:0007669"/>
    <property type="project" value="UniProtKB-KW"/>
</dbReference>
<dbReference type="SUPFAM" id="SSF144122">
    <property type="entry name" value="Tim10-like"/>
    <property type="match status" value="1"/>
</dbReference>
<dbReference type="EMBL" id="JAWDJX010000044">
    <property type="protein sequence ID" value="KAK3048941.1"/>
    <property type="molecule type" value="Genomic_DNA"/>
</dbReference>
<keyword evidence="4 8" id="KW-0653">Protein transport</keyword>
<dbReference type="InterPro" id="IPR004217">
    <property type="entry name" value="Tim10-like"/>
</dbReference>
<comment type="subunit">
    <text evidence="8">Heterohexamer.</text>
</comment>
<keyword evidence="8" id="KW-0813">Transport</keyword>